<keyword evidence="2" id="KW-1185">Reference proteome</keyword>
<dbReference type="Proteomes" id="UP001232148">
    <property type="component" value="Unassembled WGS sequence"/>
</dbReference>
<proteinExistence type="predicted"/>
<dbReference type="AlphaFoldDB" id="A0AAD9M5R3"/>
<organism evidence="1 2">
    <name type="scientific">Colletotrichum zoysiae</name>
    <dbReference type="NCBI Taxonomy" id="1216348"/>
    <lineage>
        <taxon>Eukaryota</taxon>
        <taxon>Fungi</taxon>
        <taxon>Dikarya</taxon>
        <taxon>Ascomycota</taxon>
        <taxon>Pezizomycotina</taxon>
        <taxon>Sordariomycetes</taxon>
        <taxon>Hypocreomycetidae</taxon>
        <taxon>Glomerellales</taxon>
        <taxon>Glomerellaceae</taxon>
        <taxon>Colletotrichum</taxon>
        <taxon>Colletotrichum graminicola species complex</taxon>
    </lineage>
</organism>
<comment type="caution">
    <text evidence="1">The sequence shown here is derived from an EMBL/GenBank/DDBJ whole genome shotgun (WGS) entry which is preliminary data.</text>
</comment>
<gene>
    <name evidence="1" type="ORF">LX32DRAFT_418974</name>
</gene>
<name>A0AAD9M5R3_9PEZI</name>
<reference evidence="1" key="1">
    <citation type="submission" date="2021-06" db="EMBL/GenBank/DDBJ databases">
        <title>Comparative genomics, transcriptomics and evolutionary studies reveal genomic signatures of adaptation to plant cell wall in hemibiotrophic fungi.</title>
        <authorList>
            <consortium name="DOE Joint Genome Institute"/>
            <person name="Baroncelli R."/>
            <person name="Diaz J.F."/>
            <person name="Benocci T."/>
            <person name="Peng M."/>
            <person name="Battaglia E."/>
            <person name="Haridas S."/>
            <person name="Andreopoulos W."/>
            <person name="Labutti K."/>
            <person name="Pangilinan J."/>
            <person name="Floch G.L."/>
            <person name="Makela M.R."/>
            <person name="Henrissat B."/>
            <person name="Grigoriev I.V."/>
            <person name="Crouch J.A."/>
            <person name="De Vries R.P."/>
            <person name="Sukno S.A."/>
            <person name="Thon M.R."/>
        </authorList>
    </citation>
    <scope>NUCLEOTIDE SEQUENCE</scope>
    <source>
        <strain evidence="1">MAFF235873</strain>
    </source>
</reference>
<accession>A0AAD9M5R3</accession>
<evidence type="ECO:0000313" key="2">
    <source>
        <dbReference type="Proteomes" id="UP001232148"/>
    </source>
</evidence>
<dbReference type="EMBL" id="MU842815">
    <property type="protein sequence ID" value="KAK2034304.1"/>
    <property type="molecule type" value="Genomic_DNA"/>
</dbReference>
<evidence type="ECO:0000313" key="1">
    <source>
        <dbReference type="EMBL" id="KAK2034304.1"/>
    </source>
</evidence>
<sequence>MFTSSGSARPMFPDRNTFAHLQTRPETLCCCVCVMLAVPYVRCYLPTQCVGTLLTILRRTWVELRQPSARRQSSHQARFPAPLDNMFKGYSEQSSALMSACLVSLSPPPSLFLLFPANRRQQQSTRDDPTPATI</sequence>
<protein>
    <submittedName>
        <fullName evidence="1">Uncharacterized protein</fullName>
    </submittedName>
</protein>